<feature type="signal peptide" evidence="2">
    <location>
        <begin position="1"/>
        <end position="24"/>
    </location>
</feature>
<accession>A0A1G8HHM4</accession>
<name>A0A1G8HHM4_9ACTN</name>
<keyword evidence="2" id="KW-0732">Signal</keyword>
<dbReference type="AlphaFoldDB" id="A0A1G8HHM4"/>
<reference evidence="3 4" key="1">
    <citation type="submission" date="2016-10" db="EMBL/GenBank/DDBJ databases">
        <authorList>
            <person name="de Groot N.N."/>
        </authorList>
    </citation>
    <scope>NUCLEOTIDE SEQUENCE [LARGE SCALE GENOMIC DNA]</scope>
    <source>
        <strain evidence="3 4">CPCC 201354</strain>
    </source>
</reference>
<dbReference type="RefSeq" id="WP_143020426.1">
    <property type="nucleotide sequence ID" value="NZ_FNCN01000032.1"/>
</dbReference>
<evidence type="ECO:0000313" key="3">
    <source>
        <dbReference type="EMBL" id="SDI06095.1"/>
    </source>
</evidence>
<dbReference type="EMBL" id="FNCN01000032">
    <property type="protein sequence ID" value="SDI06095.1"/>
    <property type="molecule type" value="Genomic_DNA"/>
</dbReference>
<organism evidence="3 4">
    <name type="scientific">Sinosporangium album</name>
    <dbReference type="NCBI Taxonomy" id="504805"/>
    <lineage>
        <taxon>Bacteria</taxon>
        <taxon>Bacillati</taxon>
        <taxon>Actinomycetota</taxon>
        <taxon>Actinomycetes</taxon>
        <taxon>Streptosporangiales</taxon>
        <taxon>Streptosporangiaceae</taxon>
        <taxon>Sinosporangium</taxon>
    </lineage>
</organism>
<proteinExistence type="predicted"/>
<dbReference type="PROSITE" id="PS51257">
    <property type="entry name" value="PROKAR_LIPOPROTEIN"/>
    <property type="match status" value="1"/>
</dbReference>
<dbReference type="OrthoDB" id="69889at2"/>
<evidence type="ECO:0000256" key="1">
    <source>
        <dbReference type="SAM" id="MobiDB-lite"/>
    </source>
</evidence>
<sequence>MAVRSIRPAAAYAAAALLTVALLAGCGGNKPTTLTPEGAVAANPAAVATPTVGGGDGEYHSPCPTGGNARPFAKTRFAVHAGLALGAFHRYIYKPLRSGGFQAGAEKRKRTFLKAAVAGLFALHELRVAKGFAASNPTLCKAVEGVTSKFTALTDKLKGGTATPEDLAASKSSIDGLQGDAGKSGFPFKEQNVTLPGAS</sequence>
<evidence type="ECO:0000313" key="4">
    <source>
        <dbReference type="Proteomes" id="UP000198923"/>
    </source>
</evidence>
<protein>
    <submittedName>
        <fullName evidence="3">Uncharacterized protein</fullName>
    </submittedName>
</protein>
<dbReference type="Proteomes" id="UP000198923">
    <property type="component" value="Unassembled WGS sequence"/>
</dbReference>
<gene>
    <name evidence="3" type="ORF">SAMN05421505_13233</name>
</gene>
<keyword evidence="4" id="KW-1185">Reference proteome</keyword>
<evidence type="ECO:0000256" key="2">
    <source>
        <dbReference type="SAM" id="SignalP"/>
    </source>
</evidence>
<feature type="region of interest" description="Disordered" evidence="1">
    <location>
        <begin position="160"/>
        <end position="199"/>
    </location>
</feature>
<feature type="chain" id="PRO_5038413199" evidence="2">
    <location>
        <begin position="25"/>
        <end position="199"/>
    </location>
</feature>